<dbReference type="WBParaSite" id="TCONS_00016214.p1">
    <property type="protein sequence ID" value="TCONS_00016214.p1"/>
    <property type="gene ID" value="XLOC_010886"/>
</dbReference>
<dbReference type="Proteomes" id="UP000035681">
    <property type="component" value="Unplaced"/>
</dbReference>
<feature type="chain" id="PRO_5041979329" evidence="1">
    <location>
        <begin position="24"/>
        <end position="326"/>
    </location>
</feature>
<dbReference type="PANTHER" id="PTHR32015">
    <property type="entry name" value="FASTING INDUCED LIPASE"/>
    <property type="match status" value="1"/>
</dbReference>
<evidence type="ECO:0000256" key="1">
    <source>
        <dbReference type="SAM" id="SignalP"/>
    </source>
</evidence>
<sequence length="326" mass="37255">MMIWKKIAFYTCLFSTLFIKTLQNENYGPISDHFKYWLIVKNYREDNFVGDNINKINSFGGKSSTFDKINNRPIIFIHGNSDGALNDGSVWGTGWNSHISFFKNTGYSLAELYGITWGNRDSQDPMNITISCYEVERIRRFIFAVLEYTEYDSVNIIAHSMGVTIARKAIKGGFINGITKSCNIANSLLNQIHTFIAISGPNYGFSFCSGDSAYAFPACNKYNGFWPGDKCNDNKLCKQNDKQICNQKEYSKILQELNEDEKKEAKYVFTIFTPNDELLGDNNLICGNYTSRLPIFDKEIILQASNHMRTKEDSYVLCHHLISEND</sequence>
<evidence type="ECO:0000313" key="3">
    <source>
        <dbReference type="WBParaSite" id="TCONS_00016214.p1"/>
    </source>
</evidence>
<organism evidence="2 3">
    <name type="scientific">Strongyloides stercoralis</name>
    <name type="common">Threadworm</name>
    <dbReference type="NCBI Taxonomy" id="6248"/>
    <lineage>
        <taxon>Eukaryota</taxon>
        <taxon>Metazoa</taxon>
        <taxon>Ecdysozoa</taxon>
        <taxon>Nematoda</taxon>
        <taxon>Chromadorea</taxon>
        <taxon>Rhabditida</taxon>
        <taxon>Tylenchina</taxon>
        <taxon>Panagrolaimomorpha</taxon>
        <taxon>Strongyloidoidea</taxon>
        <taxon>Strongyloididae</taxon>
        <taxon>Strongyloides</taxon>
    </lineage>
</organism>
<dbReference type="GO" id="GO:0016042">
    <property type="term" value="P:lipid catabolic process"/>
    <property type="evidence" value="ECO:0007669"/>
    <property type="project" value="InterPro"/>
</dbReference>
<accession>A0AAF5DPF3</accession>
<dbReference type="Gene3D" id="3.40.50.1820">
    <property type="entry name" value="alpha/beta hydrolase"/>
    <property type="match status" value="1"/>
</dbReference>
<keyword evidence="2" id="KW-1185">Reference proteome</keyword>
<reference evidence="3" key="1">
    <citation type="submission" date="2024-02" db="UniProtKB">
        <authorList>
            <consortium name="WormBaseParasite"/>
        </authorList>
    </citation>
    <scope>IDENTIFICATION</scope>
</reference>
<proteinExistence type="predicted"/>
<evidence type="ECO:0000313" key="2">
    <source>
        <dbReference type="Proteomes" id="UP000035681"/>
    </source>
</evidence>
<dbReference type="SUPFAM" id="SSF53474">
    <property type="entry name" value="alpha/beta-Hydrolases"/>
    <property type="match status" value="1"/>
</dbReference>
<dbReference type="PANTHER" id="PTHR32015:SF1">
    <property type="entry name" value="LIPASE"/>
    <property type="match status" value="1"/>
</dbReference>
<feature type="signal peptide" evidence="1">
    <location>
        <begin position="1"/>
        <end position="23"/>
    </location>
</feature>
<dbReference type="Pfam" id="PF01674">
    <property type="entry name" value="Lipase_2"/>
    <property type="match status" value="1"/>
</dbReference>
<dbReference type="GO" id="GO:0016298">
    <property type="term" value="F:lipase activity"/>
    <property type="evidence" value="ECO:0007669"/>
    <property type="project" value="TreeGrafter"/>
</dbReference>
<keyword evidence="1" id="KW-0732">Signal</keyword>
<dbReference type="AlphaFoldDB" id="A0AAF5DPF3"/>
<dbReference type="InterPro" id="IPR002918">
    <property type="entry name" value="Lipase_EstA/Esterase_EstB"/>
</dbReference>
<dbReference type="InterPro" id="IPR029058">
    <property type="entry name" value="AB_hydrolase_fold"/>
</dbReference>
<protein>
    <submittedName>
        <fullName evidence="3">Lipase domain-containing protein</fullName>
    </submittedName>
</protein>
<name>A0AAF5DPF3_STRER</name>